<evidence type="ECO:0000256" key="1">
    <source>
        <dbReference type="ARBA" id="ARBA00004496"/>
    </source>
</evidence>
<feature type="compositionally biased region" description="Low complexity" evidence="5">
    <location>
        <begin position="221"/>
        <end position="239"/>
    </location>
</feature>
<accession>A0A9P6U7N3</accession>
<feature type="compositionally biased region" description="Polar residues" evidence="5">
    <location>
        <begin position="337"/>
        <end position="346"/>
    </location>
</feature>
<protein>
    <submittedName>
        <fullName evidence="6">Uncharacterized protein</fullName>
    </submittedName>
</protein>
<dbReference type="InterPro" id="IPR010334">
    <property type="entry name" value="Dcp1"/>
</dbReference>
<dbReference type="SUPFAM" id="SSF50729">
    <property type="entry name" value="PH domain-like"/>
    <property type="match status" value="1"/>
</dbReference>
<dbReference type="GO" id="GO:0003729">
    <property type="term" value="F:mRNA binding"/>
    <property type="evidence" value="ECO:0007669"/>
    <property type="project" value="TreeGrafter"/>
</dbReference>
<dbReference type="PANTHER" id="PTHR16290">
    <property type="entry name" value="TRANSCRIPTION FACTOR SMIF DECAPPING ENZYME DCP1"/>
    <property type="match status" value="1"/>
</dbReference>
<feature type="compositionally biased region" description="Low complexity" evidence="5">
    <location>
        <begin position="154"/>
        <end position="176"/>
    </location>
</feature>
<keyword evidence="4" id="KW-0507">mRNA processing</keyword>
<organism evidence="6 7">
    <name type="scientific">Actinomortierella ambigua</name>
    <dbReference type="NCBI Taxonomy" id="1343610"/>
    <lineage>
        <taxon>Eukaryota</taxon>
        <taxon>Fungi</taxon>
        <taxon>Fungi incertae sedis</taxon>
        <taxon>Mucoromycota</taxon>
        <taxon>Mortierellomycotina</taxon>
        <taxon>Mortierellomycetes</taxon>
        <taxon>Mortierellales</taxon>
        <taxon>Mortierellaceae</taxon>
        <taxon>Actinomortierella</taxon>
    </lineage>
</organism>
<comment type="caution">
    <text evidence="6">The sequence shown here is derived from an EMBL/GenBank/DDBJ whole genome shotgun (WGS) entry which is preliminary data.</text>
</comment>
<evidence type="ECO:0000313" key="6">
    <source>
        <dbReference type="EMBL" id="KAG0263160.1"/>
    </source>
</evidence>
<evidence type="ECO:0000313" key="7">
    <source>
        <dbReference type="Proteomes" id="UP000807716"/>
    </source>
</evidence>
<feature type="compositionally biased region" description="Polar residues" evidence="5">
    <location>
        <begin position="248"/>
        <end position="262"/>
    </location>
</feature>
<dbReference type="GO" id="GO:0000932">
    <property type="term" value="C:P-body"/>
    <property type="evidence" value="ECO:0007669"/>
    <property type="project" value="TreeGrafter"/>
</dbReference>
<evidence type="ECO:0000256" key="5">
    <source>
        <dbReference type="SAM" id="MobiDB-lite"/>
    </source>
</evidence>
<reference evidence="6" key="1">
    <citation type="journal article" date="2020" name="Fungal Divers.">
        <title>Resolving the Mortierellaceae phylogeny through synthesis of multi-gene phylogenetics and phylogenomics.</title>
        <authorList>
            <person name="Vandepol N."/>
            <person name="Liber J."/>
            <person name="Desiro A."/>
            <person name="Na H."/>
            <person name="Kennedy M."/>
            <person name="Barry K."/>
            <person name="Grigoriev I.V."/>
            <person name="Miller A.N."/>
            <person name="O'Donnell K."/>
            <person name="Stajich J.E."/>
            <person name="Bonito G."/>
        </authorList>
    </citation>
    <scope>NUCLEOTIDE SEQUENCE</scope>
    <source>
        <strain evidence="6">BC1065</strain>
    </source>
</reference>
<comment type="subcellular location">
    <subcellularLocation>
        <location evidence="1">Cytoplasm</location>
    </subcellularLocation>
</comment>
<sequence>MNKAARKAVNLSVLKRHDPNIAEIIDTSSYVVVYQFDEASQSWTKKGVEGTMFVFTRTTSPSFGFYIMNRLSIENFMVDLTGDLALQLTSDYIIYSDEQNIHGIWVYEPQDRDRIGKCLVDCCNRAKQESATVASRPNASRSSNQEGHASHTHAQTQSQPVQQQQTQRQTPSAQASVESTDDPLSRMLAAAMSKAKVSETSGLPTGSEYSSFGDLNSQPTASARSIHSSAAASSLSPTSPNGYPQRPTALQRTSSETPSEGNKGNVPGFLLAILAKEQSSSPKLPTTRSREGSFASTGTGPASGMASKGPEESRHQSLLDALTNRRDSQQSDYHRSPPQQSRTSVLSAELLPPSVLPSGLYPSSNIQNQNRPNGGTPDTAAPLPAPLSSATGPTTGSPAPMFASTPIMSRPNGMPSHPSPMQMSMAPFMHGPMNGGPPMFPPPPPPPFMNQGLAPPAGQLPPPPTPPNMYPGMVPPPGASFPVDALRASIGALGYLQQQPGFMPPPPPQTGDGSGEDVMSKQEFAKRMLELLQSDPHFMDALYSNYTGMLARR</sequence>
<dbReference type="AlphaFoldDB" id="A0A9P6U7N3"/>
<dbReference type="CDD" id="cd13182">
    <property type="entry name" value="EVH1-like_Dcp1"/>
    <property type="match status" value="1"/>
</dbReference>
<proteinExistence type="inferred from homology"/>
<feature type="compositionally biased region" description="Basic and acidic residues" evidence="5">
    <location>
        <begin position="309"/>
        <end position="335"/>
    </location>
</feature>
<evidence type="ECO:0000256" key="2">
    <source>
        <dbReference type="ARBA" id="ARBA00008778"/>
    </source>
</evidence>
<dbReference type="PANTHER" id="PTHR16290:SF0">
    <property type="entry name" value="DECAPPING PROTEIN 1, ISOFORM A"/>
    <property type="match status" value="1"/>
</dbReference>
<dbReference type="Gene3D" id="2.30.29.30">
    <property type="entry name" value="Pleckstrin-homology domain (PH domain)/Phosphotyrosine-binding domain (PTB)"/>
    <property type="match status" value="1"/>
</dbReference>
<evidence type="ECO:0000256" key="4">
    <source>
        <dbReference type="ARBA" id="ARBA00022664"/>
    </source>
</evidence>
<evidence type="ECO:0000256" key="3">
    <source>
        <dbReference type="ARBA" id="ARBA00022490"/>
    </source>
</evidence>
<feature type="compositionally biased region" description="Polar residues" evidence="5">
    <location>
        <begin position="361"/>
        <end position="373"/>
    </location>
</feature>
<feature type="compositionally biased region" description="Low complexity" evidence="5">
    <location>
        <begin position="374"/>
        <end position="393"/>
    </location>
</feature>
<dbReference type="Pfam" id="PF06058">
    <property type="entry name" value="DCP1"/>
    <property type="match status" value="1"/>
</dbReference>
<dbReference type="Proteomes" id="UP000807716">
    <property type="component" value="Unassembled WGS sequence"/>
</dbReference>
<dbReference type="GO" id="GO:0000290">
    <property type="term" value="P:deadenylation-dependent decapping of nuclear-transcribed mRNA"/>
    <property type="evidence" value="ECO:0007669"/>
    <property type="project" value="InterPro"/>
</dbReference>
<dbReference type="GO" id="GO:0031087">
    <property type="term" value="P:deadenylation-independent decapping of nuclear-transcribed mRNA"/>
    <property type="evidence" value="ECO:0007669"/>
    <property type="project" value="TreeGrafter"/>
</dbReference>
<dbReference type="GO" id="GO:0006397">
    <property type="term" value="P:mRNA processing"/>
    <property type="evidence" value="ECO:0007669"/>
    <property type="project" value="UniProtKB-KW"/>
</dbReference>
<keyword evidence="7" id="KW-1185">Reference proteome</keyword>
<feature type="compositionally biased region" description="Polar residues" evidence="5">
    <location>
        <begin position="130"/>
        <end position="147"/>
    </location>
</feature>
<feature type="region of interest" description="Disordered" evidence="5">
    <location>
        <begin position="130"/>
        <end position="266"/>
    </location>
</feature>
<feature type="compositionally biased region" description="Polar residues" evidence="5">
    <location>
        <begin position="278"/>
        <end position="287"/>
    </location>
</feature>
<comment type="similarity">
    <text evidence="2">Belongs to the DCP1 family.</text>
</comment>
<name>A0A9P6U7N3_9FUNG</name>
<feature type="compositionally biased region" description="Polar residues" evidence="5">
    <location>
        <begin position="198"/>
        <end position="220"/>
    </location>
</feature>
<dbReference type="OrthoDB" id="440673at2759"/>
<keyword evidence="3" id="KW-0963">Cytoplasm</keyword>
<feature type="region of interest" description="Disordered" evidence="5">
    <location>
        <begin position="278"/>
        <end position="403"/>
    </location>
</feature>
<gene>
    <name evidence="6" type="ORF">DFQ27_001904</name>
</gene>
<dbReference type="InterPro" id="IPR011993">
    <property type="entry name" value="PH-like_dom_sf"/>
</dbReference>
<dbReference type="GO" id="GO:0008047">
    <property type="term" value="F:enzyme activator activity"/>
    <property type="evidence" value="ECO:0007669"/>
    <property type="project" value="InterPro"/>
</dbReference>
<dbReference type="EMBL" id="JAAAJB010000168">
    <property type="protein sequence ID" value="KAG0263160.1"/>
    <property type="molecule type" value="Genomic_DNA"/>
</dbReference>